<keyword evidence="5" id="KW-0670">Pyruvate</keyword>
<dbReference type="GO" id="GO:0005737">
    <property type="term" value="C:cytoplasm"/>
    <property type="evidence" value="ECO:0007669"/>
    <property type="project" value="TreeGrafter"/>
</dbReference>
<keyword evidence="3" id="KW-0456">Lyase</keyword>
<dbReference type="Proteomes" id="UP000076798">
    <property type="component" value="Unassembled WGS sequence"/>
</dbReference>
<dbReference type="SUPFAM" id="SSF51621">
    <property type="entry name" value="Phosphoenolpyruvate/pyruvate domain"/>
    <property type="match status" value="1"/>
</dbReference>
<dbReference type="Gene3D" id="3.20.20.60">
    <property type="entry name" value="Phosphoenolpyruvate-binding domains"/>
    <property type="match status" value="1"/>
</dbReference>
<organism evidence="5 6">
    <name type="scientific">Sistotremastrum suecicum HHB10207 ss-3</name>
    <dbReference type="NCBI Taxonomy" id="1314776"/>
    <lineage>
        <taxon>Eukaryota</taxon>
        <taxon>Fungi</taxon>
        <taxon>Dikarya</taxon>
        <taxon>Basidiomycota</taxon>
        <taxon>Agaricomycotina</taxon>
        <taxon>Agaricomycetes</taxon>
        <taxon>Sistotremastrales</taxon>
        <taxon>Sistotremastraceae</taxon>
        <taxon>Sistotremastrum</taxon>
    </lineage>
</organism>
<evidence type="ECO:0000259" key="4">
    <source>
        <dbReference type="Pfam" id="PF03328"/>
    </source>
</evidence>
<sequence>MSHPLLPLLKSRTINSAGARSGKAAFGAWQTLPGIFFSRTLAAASEHLSWICLDCEHGLIPLQGGVAECITAINSVSSGIAPNRKEAPSVLVRIPATGVSTGTGWQIKIALDAGARGVIVPMVNNASKAKEIVQDAKFPPAGRRGYGNPFTHTLWDQSFTDYIKQANDNILVMVQIETKEAVDNVEGIAAVPGVDVLFIGPFDLSLSLGFPPPSPDPHPEVEKVITRIREAAHKNGKYCAFYCGTGSQAHQRAAEGFDIVSVISDVGAMSEGISKNIATAAGIEGGARPAGY</sequence>
<dbReference type="InterPro" id="IPR005000">
    <property type="entry name" value="Aldolase/citrate-lyase_domain"/>
</dbReference>
<comment type="similarity">
    <text evidence="1">Belongs to the HpcH/HpaI aldolase family.</text>
</comment>
<dbReference type="OrthoDB" id="1621678at2759"/>
<feature type="domain" description="HpcH/HpaI aldolase/citrate lyase" evidence="4">
    <location>
        <begin position="50"/>
        <end position="266"/>
    </location>
</feature>
<dbReference type="InterPro" id="IPR040442">
    <property type="entry name" value="Pyrv_kinase-like_dom_sf"/>
</dbReference>
<dbReference type="STRING" id="1314776.A0A166D1E1"/>
<accession>A0A166D1E1</accession>
<dbReference type="InterPro" id="IPR050251">
    <property type="entry name" value="HpcH-HpaI_aldolase"/>
</dbReference>
<keyword evidence="2" id="KW-0479">Metal-binding</keyword>
<dbReference type="EMBL" id="KV428071">
    <property type="protein sequence ID" value="KZT38040.1"/>
    <property type="molecule type" value="Genomic_DNA"/>
</dbReference>
<dbReference type="AlphaFoldDB" id="A0A166D1E1"/>
<dbReference type="PANTHER" id="PTHR30502">
    <property type="entry name" value="2-KETO-3-DEOXY-L-RHAMNONATE ALDOLASE"/>
    <property type="match status" value="1"/>
</dbReference>
<reference evidence="5 6" key="1">
    <citation type="journal article" date="2016" name="Mol. Biol. Evol.">
        <title>Comparative Genomics of Early-Diverging Mushroom-Forming Fungi Provides Insights into the Origins of Lignocellulose Decay Capabilities.</title>
        <authorList>
            <person name="Nagy L.G."/>
            <person name="Riley R."/>
            <person name="Tritt A."/>
            <person name="Adam C."/>
            <person name="Daum C."/>
            <person name="Floudas D."/>
            <person name="Sun H."/>
            <person name="Yadav J.S."/>
            <person name="Pangilinan J."/>
            <person name="Larsson K.H."/>
            <person name="Matsuura K."/>
            <person name="Barry K."/>
            <person name="Labutti K."/>
            <person name="Kuo R."/>
            <person name="Ohm R.A."/>
            <person name="Bhattacharya S.S."/>
            <person name="Shirouzu T."/>
            <person name="Yoshinaga Y."/>
            <person name="Martin F.M."/>
            <person name="Grigoriev I.V."/>
            <person name="Hibbett D.S."/>
        </authorList>
    </citation>
    <scope>NUCLEOTIDE SEQUENCE [LARGE SCALE GENOMIC DNA]</scope>
    <source>
        <strain evidence="5 6">HHB10207 ss-3</strain>
    </source>
</reference>
<dbReference type="Pfam" id="PF03328">
    <property type="entry name" value="HpcH_HpaI"/>
    <property type="match status" value="1"/>
</dbReference>
<proteinExistence type="inferred from homology"/>
<dbReference type="InterPro" id="IPR015813">
    <property type="entry name" value="Pyrv/PenolPyrv_kinase-like_dom"/>
</dbReference>
<evidence type="ECO:0000313" key="5">
    <source>
        <dbReference type="EMBL" id="KZT38040.1"/>
    </source>
</evidence>
<evidence type="ECO:0000256" key="2">
    <source>
        <dbReference type="ARBA" id="ARBA00022723"/>
    </source>
</evidence>
<dbReference type="GO" id="GO:0016832">
    <property type="term" value="F:aldehyde-lyase activity"/>
    <property type="evidence" value="ECO:0007669"/>
    <property type="project" value="TreeGrafter"/>
</dbReference>
<evidence type="ECO:0000256" key="1">
    <source>
        <dbReference type="ARBA" id="ARBA00005568"/>
    </source>
</evidence>
<keyword evidence="6" id="KW-1185">Reference proteome</keyword>
<name>A0A166D1E1_9AGAM</name>
<evidence type="ECO:0000313" key="6">
    <source>
        <dbReference type="Proteomes" id="UP000076798"/>
    </source>
</evidence>
<evidence type="ECO:0000256" key="3">
    <source>
        <dbReference type="ARBA" id="ARBA00023239"/>
    </source>
</evidence>
<dbReference type="PANTHER" id="PTHR30502:SF0">
    <property type="entry name" value="PHOSPHOENOLPYRUVATE CARBOXYLASE FAMILY PROTEIN"/>
    <property type="match status" value="1"/>
</dbReference>
<dbReference type="GO" id="GO:0046872">
    <property type="term" value="F:metal ion binding"/>
    <property type="evidence" value="ECO:0007669"/>
    <property type="project" value="UniProtKB-KW"/>
</dbReference>
<gene>
    <name evidence="5" type="ORF">SISSUDRAFT_1062330</name>
</gene>
<protein>
    <submittedName>
        <fullName evidence="5">Phosphoenolpyruvate/pyruvate domain-containing protein</fullName>
    </submittedName>
</protein>